<feature type="compositionally biased region" description="Polar residues" evidence="1">
    <location>
        <begin position="20"/>
        <end position="33"/>
    </location>
</feature>
<accession>A0AAD9Q052</accession>
<reference evidence="2" key="1">
    <citation type="journal article" date="2023" name="G3 (Bethesda)">
        <title>Whole genome assembly and annotation of the endangered Caribbean coral Acropora cervicornis.</title>
        <authorList>
            <person name="Selwyn J.D."/>
            <person name="Vollmer S.V."/>
        </authorList>
    </citation>
    <scope>NUCLEOTIDE SEQUENCE</scope>
    <source>
        <strain evidence="2">K2</strain>
    </source>
</reference>
<dbReference type="EMBL" id="JARQWQ010000088">
    <property type="protein sequence ID" value="KAK2552282.1"/>
    <property type="molecule type" value="Genomic_DNA"/>
</dbReference>
<evidence type="ECO:0000313" key="3">
    <source>
        <dbReference type="Proteomes" id="UP001249851"/>
    </source>
</evidence>
<dbReference type="Proteomes" id="UP001249851">
    <property type="component" value="Unassembled WGS sequence"/>
</dbReference>
<feature type="region of interest" description="Disordered" evidence="1">
    <location>
        <begin position="20"/>
        <end position="47"/>
    </location>
</feature>
<dbReference type="AlphaFoldDB" id="A0AAD9Q052"/>
<evidence type="ECO:0000313" key="2">
    <source>
        <dbReference type="EMBL" id="KAK2552282.1"/>
    </source>
</evidence>
<sequence length="107" mass="12311">MSDRATFSTQKCNFVQTRTYRSNSFGPSPQLGSHRSRRTLSLPAREKPIIPPVIAENPDSSQPIGEQHTMEEKFTKLQSKELEQPRPGYYRYEIGEQQLSLVKMINL</sequence>
<name>A0AAD9Q052_ACRCE</name>
<keyword evidence="3" id="KW-1185">Reference proteome</keyword>
<gene>
    <name evidence="2" type="ORF">P5673_026594</name>
</gene>
<comment type="caution">
    <text evidence="2">The sequence shown here is derived from an EMBL/GenBank/DDBJ whole genome shotgun (WGS) entry which is preliminary data.</text>
</comment>
<proteinExistence type="predicted"/>
<protein>
    <submittedName>
        <fullName evidence="2">Uncharacterized protein</fullName>
    </submittedName>
</protein>
<reference evidence="2" key="2">
    <citation type="journal article" date="2023" name="Science">
        <title>Genomic signatures of disease resistance in endangered staghorn corals.</title>
        <authorList>
            <person name="Vollmer S.V."/>
            <person name="Selwyn J.D."/>
            <person name="Despard B.A."/>
            <person name="Roesel C.L."/>
        </authorList>
    </citation>
    <scope>NUCLEOTIDE SEQUENCE</scope>
    <source>
        <strain evidence="2">K2</strain>
    </source>
</reference>
<evidence type="ECO:0000256" key="1">
    <source>
        <dbReference type="SAM" id="MobiDB-lite"/>
    </source>
</evidence>
<organism evidence="2 3">
    <name type="scientific">Acropora cervicornis</name>
    <name type="common">Staghorn coral</name>
    <dbReference type="NCBI Taxonomy" id="6130"/>
    <lineage>
        <taxon>Eukaryota</taxon>
        <taxon>Metazoa</taxon>
        <taxon>Cnidaria</taxon>
        <taxon>Anthozoa</taxon>
        <taxon>Hexacorallia</taxon>
        <taxon>Scleractinia</taxon>
        <taxon>Astrocoeniina</taxon>
        <taxon>Acroporidae</taxon>
        <taxon>Acropora</taxon>
    </lineage>
</organism>